<reference evidence="1 2" key="1">
    <citation type="submission" date="2020-05" db="EMBL/GenBank/DDBJ databases">
        <title>Identification and distribution of gene clusters putatively required for synthesis of sphingolipid metabolism inhibitors in phylogenetically diverse species of the filamentous fungus Fusarium.</title>
        <authorList>
            <person name="Kim H.-S."/>
            <person name="Busman M."/>
            <person name="Brown D.W."/>
            <person name="Divon H."/>
            <person name="Uhlig S."/>
            <person name="Proctor R.H."/>
        </authorList>
    </citation>
    <scope>NUCLEOTIDE SEQUENCE [LARGE SCALE GENOMIC DNA]</scope>
    <source>
        <strain evidence="1 2">NRRL 66235</strain>
    </source>
</reference>
<accession>A0A8H5Z6H1</accession>
<evidence type="ECO:0000313" key="1">
    <source>
        <dbReference type="EMBL" id="KAF5724146.1"/>
    </source>
</evidence>
<dbReference type="OrthoDB" id="3594103at2759"/>
<comment type="caution">
    <text evidence="1">The sequence shown here is derived from an EMBL/GenBank/DDBJ whole genome shotgun (WGS) entry which is preliminary data.</text>
</comment>
<keyword evidence="2" id="KW-1185">Reference proteome</keyword>
<name>A0A8H5Z6H1_9HYPO</name>
<sequence>MSSWINLWCPFKGDRQEERPSTSPWLVPSRIINFNNKNWVSVPEEILKNHAEFLTCWKGQEILVFPDAPYHLAHALLHYIHKREYQNLNVHGTYQESCAIDFSTATYVYKIGIKHQLPELSQLAGERIRIYEDEVAFPEMIKRLPSPPFNNMELQGLLCDYLCTRITQEDPIMGTETRDKIEKVMGSTIISILYQRIAGLEREKQKLKETVNNL</sequence>
<gene>
    <name evidence="1" type="ORF">FMUND_1130</name>
</gene>
<dbReference type="AlphaFoldDB" id="A0A8H5Z6H1"/>
<dbReference type="PANTHER" id="PTHR37538:SF4">
    <property type="entry name" value="PITSLRE SERINE_THREONINE-PROTEIN KINASE CDC2L1"/>
    <property type="match status" value="1"/>
</dbReference>
<evidence type="ECO:0000313" key="2">
    <source>
        <dbReference type="Proteomes" id="UP000544331"/>
    </source>
</evidence>
<dbReference type="Proteomes" id="UP000544331">
    <property type="component" value="Unassembled WGS sequence"/>
</dbReference>
<protein>
    <submittedName>
        <fullName evidence="1">Uncharacterized protein</fullName>
    </submittedName>
</protein>
<proteinExistence type="predicted"/>
<dbReference type="EMBL" id="JAAOAN010000045">
    <property type="protein sequence ID" value="KAF5724146.1"/>
    <property type="molecule type" value="Genomic_DNA"/>
</dbReference>
<dbReference type="PANTHER" id="PTHR37538">
    <property type="entry name" value="BTB DOMAIN-CONTAINING PROTEIN"/>
    <property type="match status" value="1"/>
</dbReference>
<organism evidence="1 2">
    <name type="scientific">Fusarium mundagurra</name>
    <dbReference type="NCBI Taxonomy" id="1567541"/>
    <lineage>
        <taxon>Eukaryota</taxon>
        <taxon>Fungi</taxon>
        <taxon>Dikarya</taxon>
        <taxon>Ascomycota</taxon>
        <taxon>Pezizomycotina</taxon>
        <taxon>Sordariomycetes</taxon>
        <taxon>Hypocreomycetidae</taxon>
        <taxon>Hypocreales</taxon>
        <taxon>Nectriaceae</taxon>
        <taxon>Fusarium</taxon>
        <taxon>Fusarium fujikuroi species complex</taxon>
    </lineage>
</organism>